<feature type="compositionally biased region" description="Gly residues" evidence="1">
    <location>
        <begin position="32"/>
        <end position="43"/>
    </location>
</feature>
<feature type="region of interest" description="Disordered" evidence="1">
    <location>
        <begin position="1"/>
        <end position="53"/>
    </location>
</feature>
<feature type="compositionally biased region" description="Low complexity" evidence="1">
    <location>
        <begin position="44"/>
        <end position="53"/>
    </location>
</feature>
<dbReference type="EMBL" id="SLXK01000047">
    <property type="protein sequence ID" value="TCP20954.1"/>
    <property type="molecule type" value="Genomic_DNA"/>
</dbReference>
<dbReference type="Pfam" id="PF09671">
    <property type="entry name" value="Spore_GerQ"/>
    <property type="match status" value="1"/>
</dbReference>
<dbReference type="InterPro" id="IPR014099">
    <property type="entry name" value="Spore_coat_GerQ"/>
</dbReference>
<proteinExistence type="predicted"/>
<dbReference type="AlphaFoldDB" id="A0A4R2NIM0"/>
<dbReference type="NCBIfam" id="TIGR02728">
    <property type="entry name" value="spore_gerQ"/>
    <property type="match status" value="1"/>
</dbReference>
<organism evidence="2 3">
    <name type="scientific">Scopulibacillus darangshiensis</name>
    <dbReference type="NCBI Taxonomy" id="442528"/>
    <lineage>
        <taxon>Bacteria</taxon>
        <taxon>Bacillati</taxon>
        <taxon>Bacillota</taxon>
        <taxon>Bacilli</taxon>
        <taxon>Bacillales</taxon>
        <taxon>Sporolactobacillaceae</taxon>
        <taxon>Scopulibacillus</taxon>
    </lineage>
</organism>
<evidence type="ECO:0000313" key="2">
    <source>
        <dbReference type="EMBL" id="TCP20954.1"/>
    </source>
</evidence>
<protein>
    <submittedName>
        <fullName evidence="2">Spore germination protein Q</fullName>
    </submittedName>
</protein>
<keyword evidence="3" id="KW-1185">Reference proteome</keyword>
<dbReference type="Proteomes" id="UP000295416">
    <property type="component" value="Unassembled WGS sequence"/>
</dbReference>
<evidence type="ECO:0000256" key="1">
    <source>
        <dbReference type="SAM" id="MobiDB-lite"/>
    </source>
</evidence>
<comment type="caution">
    <text evidence="2">The sequence shown here is derived from an EMBL/GenBank/DDBJ whole genome shotgun (WGS) entry which is preliminary data.</text>
</comment>
<gene>
    <name evidence="2" type="ORF">EV207_1474</name>
</gene>
<sequence>MADKPYSPRNSQGGYGSSAYPGPQGGSPQNPTGGGGAQQGQAGGAPMPYAPQGQQVMPQMFTGAGGAPQGGQMPQGYMPQMGAHGGSAPPPSAFQGVQGAPYLNPLTEQSYIENILRLNLEKVATVYATFEGNTEWNAKVFRGEVEAAGRDHVIINDTSTGTRYLIPMVYVDYITFQGPINYAYPFQ</sequence>
<evidence type="ECO:0000313" key="3">
    <source>
        <dbReference type="Proteomes" id="UP000295416"/>
    </source>
</evidence>
<accession>A0A4R2NIM0</accession>
<dbReference type="PIRSF" id="PIRSF038931">
    <property type="entry name" value="GerQ"/>
    <property type="match status" value="1"/>
</dbReference>
<reference evidence="2 3" key="1">
    <citation type="submission" date="2019-03" db="EMBL/GenBank/DDBJ databases">
        <title>Genomic Encyclopedia of Type Strains, Phase IV (KMG-IV): sequencing the most valuable type-strain genomes for metagenomic binning, comparative biology and taxonomic classification.</title>
        <authorList>
            <person name="Goeker M."/>
        </authorList>
    </citation>
    <scope>NUCLEOTIDE SEQUENCE [LARGE SCALE GENOMIC DNA]</scope>
    <source>
        <strain evidence="2 3">DSM 19377</strain>
    </source>
</reference>
<name>A0A4R2NIM0_9BACL</name>